<proteinExistence type="predicted"/>
<sequence>MCRRYLSFSQSLEWSALSWSWTHGPPGAGDPQRMDKEIGKYRTQHQKLGAEPTSMSSSVSGRDRVWQHQDSGWMDE</sequence>
<evidence type="ECO:0000313" key="2">
    <source>
        <dbReference type="EMBL" id="DAD19391.1"/>
    </source>
</evidence>
<comment type="caution">
    <text evidence="2">The sequence shown here is derived from an EMBL/GenBank/DDBJ whole genome shotgun (WGS) entry which is preliminary data.</text>
</comment>
<keyword evidence="3" id="KW-1185">Reference proteome</keyword>
<gene>
    <name evidence="2" type="ORF">HUJ06_020854</name>
</gene>
<feature type="region of interest" description="Disordered" evidence="1">
    <location>
        <begin position="43"/>
        <end position="76"/>
    </location>
</feature>
<organism evidence="2 3">
    <name type="scientific">Nelumbo nucifera</name>
    <name type="common">Sacred lotus</name>
    <dbReference type="NCBI Taxonomy" id="4432"/>
    <lineage>
        <taxon>Eukaryota</taxon>
        <taxon>Viridiplantae</taxon>
        <taxon>Streptophyta</taxon>
        <taxon>Embryophyta</taxon>
        <taxon>Tracheophyta</taxon>
        <taxon>Spermatophyta</taxon>
        <taxon>Magnoliopsida</taxon>
        <taxon>Proteales</taxon>
        <taxon>Nelumbonaceae</taxon>
        <taxon>Nelumbo</taxon>
    </lineage>
</organism>
<reference evidence="2 3" key="1">
    <citation type="journal article" date="2020" name="Mol. Biol. Evol.">
        <title>Distinct Expression and Methylation Patterns for Genes with Different Fates following a Single Whole-Genome Duplication in Flowering Plants.</title>
        <authorList>
            <person name="Shi T."/>
            <person name="Rahmani R.S."/>
            <person name="Gugger P.F."/>
            <person name="Wang M."/>
            <person name="Li H."/>
            <person name="Zhang Y."/>
            <person name="Li Z."/>
            <person name="Wang Q."/>
            <person name="Van de Peer Y."/>
            <person name="Marchal K."/>
            <person name="Chen J."/>
        </authorList>
    </citation>
    <scope>NUCLEOTIDE SEQUENCE [LARGE SCALE GENOMIC DNA]</scope>
    <source>
        <tissue evidence="2">Leaf</tissue>
    </source>
</reference>
<evidence type="ECO:0000256" key="1">
    <source>
        <dbReference type="SAM" id="MobiDB-lite"/>
    </source>
</evidence>
<evidence type="ECO:0000313" key="3">
    <source>
        <dbReference type="Proteomes" id="UP000607653"/>
    </source>
</evidence>
<dbReference type="AlphaFoldDB" id="A0A822XJR8"/>
<dbReference type="Proteomes" id="UP000607653">
    <property type="component" value="Unassembled WGS sequence"/>
</dbReference>
<accession>A0A822XJR8</accession>
<protein>
    <submittedName>
        <fullName evidence="2">Uncharacterized protein</fullName>
    </submittedName>
</protein>
<name>A0A822XJR8_NELNU</name>
<dbReference type="EMBL" id="DUZY01000001">
    <property type="protein sequence ID" value="DAD19391.1"/>
    <property type="molecule type" value="Genomic_DNA"/>
</dbReference>